<dbReference type="RefSeq" id="XP_007673394.1">
    <property type="nucleotide sequence ID" value="XM_007675204.1"/>
</dbReference>
<dbReference type="HOGENOM" id="CLU_599897_0_0_1"/>
<evidence type="ECO:0000256" key="2">
    <source>
        <dbReference type="SAM" id="MobiDB-lite"/>
    </source>
</evidence>
<feature type="compositionally biased region" description="Low complexity" evidence="2">
    <location>
        <begin position="373"/>
        <end position="386"/>
    </location>
</feature>
<dbReference type="Proteomes" id="UP000011761">
    <property type="component" value="Unassembled WGS sequence"/>
</dbReference>
<dbReference type="EMBL" id="KB445551">
    <property type="protein sequence ID" value="EMC99928.1"/>
    <property type="molecule type" value="Genomic_DNA"/>
</dbReference>
<dbReference type="OrthoDB" id="3880748at2759"/>
<accession>M2N753</accession>
<name>M2N753_BAUPA</name>
<proteinExistence type="predicted"/>
<evidence type="ECO:0000313" key="3">
    <source>
        <dbReference type="EMBL" id="EMC99928.1"/>
    </source>
</evidence>
<feature type="region of interest" description="Disordered" evidence="2">
    <location>
        <begin position="366"/>
        <end position="432"/>
    </location>
</feature>
<sequence length="456" mass="50590">MDEALAKHRDALKTIVALDPTLSRIRLGLDAYDSPTLNRYADTLADSHTSLRRACEQLSTAAIEFGVSAANEQAALNAKLADLQAEVRVAHRNVRNHQQRFQELQNSLQGQREDVDRLQQRCNSYKDALLAADENIQEQKQTIDDLKRSLSLERHKRDLHLHVPVSPSLSPTGRPSTDSGFSEVALASSPGQETHQRLAHDLFEDGVREYTSGNFCAAQGRFKSAQDIINSLPRRLSQPVDVMQLAYYRTVCEAETVGSQEGKLALVNFLRAHNQVPARQLAHVRHLLARNSVKLNQLDDAKDHCLAAVGVRHQLDAASDEYFDSLALLARIYTLLDSDTLAATLIAHCPDSQRETVRSRYAHLRADRTSSLQTGTGTQAAPGTQPTRPPTTLKPTAPSVTRRVTPPRLPTNPALSTVANATSSASSRRRRQAQAAEQLPWIFRYSLRLNKYSLPE</sequence>
<evidence type="ECO:0000256" key="1">
    <source>
        <dbReference type="SAM" id="Coils"/>
    </source>
</evidence>
<dbReference type="AlphaFoldDB" id="M2N753"/>
<gene>
    <name evidence="3" type="ORF">BAUCODRAFT_145264</name>
</gene>
<keyword evidence="1" id="KW-0175">Coiled coil</keyword>
<protein>
    <submittedName>
        <fullName evidence="3">Uncharacterized protein</fullName>
    </submittedName>
</protein>
<dbReference type="KEGG" id="bcom:BAUCODRAFT_145264"/>
<feature type="coiled-coil region" evidence="1">
    <location>
        <begin position="73"/>
        <end position="156"/>
    </location>
</feature>
<feature type="compositionally biased region" description="Polar residues" evidence="2">
    <location>
        <begin position="413"/>
        <end position="422"/>
    </location>
</feature>
<reference evidence="3 4" key="1">
    <citation type="journal article" date="2012" name="PLoS Pathog.">
        <title>Diverse lifestyles and strategies of plant pathogenesis encoded in the genomes of eighteen Dothideomycetes fungi.</title>
        <authorList>
            <person name="Ohm R.A."/>
            <person name="Feau N."/>
            <person name="Henrissat B."/>
            <person name="Schoch C.L."/>
            <person name="Horwitz B.A."/>
            <person name="Barry K.W."/>
            <person name="Condon B.J."/>
            <person name="Copeland A.C."/>
            <person name="Dhillon B."/>
            <person name="Glaser F."/>
            <person name="Hesse C.N."/>
            <person name="Kosti I."/>
            <person name="LaButti K."/>
            <person name="Lindquist E.A."/>
            <person name="Lucas S."/>
            <person name="Salamov A.A."/>
            <person name="Bradshaw R.E."/>
            <person name="Ciuffetti L."/>
            <person name="Hamelin R.C."/>
            <person name="Kema G.H.J."/>
            <person name="Lawrence C."/>
            <person name="Scott J.A."/>
            <person name="Spatafora J.W."/>
            <person name="Turgeon B.G."/>
            <person name="de Wit P.J.G.M."/>
            <person name="Zhong S."/>
            <person name="Goodwin S.B."/>
            <person name="Grigoriev I.V."/>
        </authorList>
    </citation>
    <scope>NUCLEOTIDE SEQUENCE [LARGE SCALE GENOMIC DNA]</scope>
    <source>
        <strain evidence="3 4">UAMH 10762</strain>
    </source>
</reference>
<dbReference type="GeneID" id="19108574"/>
<keyword evidence="4" id="KW-1185">Reference proteome</keyword>
<organism evidence="3 4">
    <name type="scientific">Baudoinia panamericana (strain UAMH 10762)</name>
    <name type="common">Angels' share fungus</name>
    <name type="synonym">Baudoinia compniacensis (strain UAMH 10762)</name>
    <dbReference type="NCBI Taxonomy" id="717646"/>
    <lineage>
        <taxon>Eukaryota</taxon>
        <taxon>Fungi</taxon>
        <taxon>Dikarya</taxon>
        <taxon>Ascomycota</taxon>
        <taxon>Pezizomycotina</taxon>
        <taxon>Dothideomycetes</taxon>
        <taxon>Dothideomycetidae</taxon>
        <taxon>Mycosphaerellales</taxon>
        <taxon>Teratosphaeriaceae</taxon>
        <taxon>Baudoinia</taxon>
    </lineage>
</organism>
<evidence type="ECO:0000313" key="4">
    <source>
        <dbReference type="Proteomes" id="UP000011761"/>
    </source>
</evidence>